<dbReference type="Proteomes" id="UP000008022">
    <property type="component" value="Unassembled WGS sequence"/>
</dbReference>
<sequence>MHMVLEIYIYMVFGMSIVSSFSRRKQRFRMTLFSVLSSQLTQMIASSILSASSYWMRRRKVIVEAWWTMEALRRARRRDMQNCCVSCMDVSGTLG</sequence>
<protein>
    <submittedName>
        <fullName evidence="1">Uncharacterized protein</fullName>
    </submittedName>
</protein>
<reference evidence="1" key="2">
    <citation type="submission" date="2015-06" db="UniProtKB">
        <authorList>
            <consortium name="EnsemblPlants"/>
        </authorList>
    </citation>
    <scope>IDENTIFICATION</scope>
</reference>
<evidence type="ECO:0000313" key="1">
    <source>
        <dbReference type="EnsemblPlants" id="ORUFI05G03220.1"/>
    </source>
</evidence>
<accession>A0A0E0PHF7</accession>
<reference evidence="2" key="1">
    <citation type="submission" date="2013-06" db="EMBL/GenBank/DDBJ databases">
        <authorList>
            <person name="Zhao Q."/>
        </authorList>
    </citation>
    <scope>NUCLEOTIDE SEQUENCE</scope>
    <source>
        <strain evidence="2">cv. W1943</strain>
    </source>
</reference>
<dbReference type="Gramene" id="ORUFI05G03220.1">
    <property type="protein sequence ID" value="ORUFI05G03220.1"/>
    <property type="gene ID" value="ORUFI05G03220"/>
</dbReference>
<name>A0A0E0PHF7_ORYRU</name>
<organism evidence="1 2">
    <name type="scientific">Oryza rufipogon</name>
    <name type="common">Brownbeard rice</name>
    <name type="synonym">Asian wild rice</name>
    <dbReference type="NCBI Taxonomy" id="4529"/>
    <lineage>
        <taxon>Eukaryota</taxon>
        <taxon>Viridiplantae</taxon>
        <taxon>Streptophyta</taxon>
        <taxon>Embryophyta</taxon>
        <taxon>Tracheophyta</taxon>
        <taxon>Spermatophyta</taxon>
        <taxon>Magnoliopsida</taxon>
        <taxon>Liliopsida</taxon>
        <taxon>Poales</taxon>
        <taxon>Poaceae</taxon>
        <taxon>BOP clade</taxon>
        <taxon>Oryzoideae</taxon>
        <taxon>Oryzeae</taxon>
        <taxon>Oryzinae</taxon>
        <taxon>Oryza</taxon>
    </lineage>
</organism>
<proteinExistence type="predicted"/>
<dbReference type="HOGENOM" id="CLU_2376553_0_0_1"/>
<keyword evidence="2" id="KW-1185">Reference proteome</keyword>
<evidence type="ECO:0000313" key="2">
    <source>
        <dbReference type="Proteomes" id="UP000008022"/>
    </source>
</evidence>
<dbReference type="EnsemblPlants" id="ORUFI05G03220.1">
    <property type="protein sequence ID" value="ORUFI05G03220.1"/>
    <property type="gene ID" value="ORUFI05G03220"/>
</dbReference>
<dbReference type="AlphaFoldDB" id="A0A0E0PHF7"/>